<dbReference type="InterPro" id="IPR011118">
    <property type="entry name" value="Tannase/feruloyl_esterase"/>
</dbReference>
<feature type="signal peptide" evidence="9">
    <location>
        <begin position="1"/>
        <end position="25"/>
    </location>
</feature>
<comment type="similarity">
    <text evidence="1">Belongs to the tannase family.</text>
</comment>
<dbReference type="AlphaFoldDB" id="A0A0C4YIR6"/>
<evidence type="ECO:0000313" key="10">
    <source>
        <dbReference type="EMBL" id="AJG22535.1"/>
    </source>
</evidence>
<dbReference type="KEGG" id="cbw:RR42_s0945"/>
<dbReference type="GO" id="GO:0046872">
    <property type="term" value="F:metal ion binding"/>
    <property type="evidence" value="ECO:0007669"/>
    <property type="project" value="UniProtKB-KW"/>
</dbReference>
<keyword evidence="2" id="KW-0719">Serine esterase</keyword>
<feature type="region of interest" description="Disordered" evidence="8">
    <location>
        <begin position="34"/>
        <end position="53"/>
    </location>
</feature>
<evidence type="ECO:0000256" key="9">
    <source>
        <dbReference type="SAM" id="SignalP"/>
    </source>
</evidence>
<keyword evidence="3" id="KW-0479">Metal-binding</keyword>
<protein>
    <submittedName>
        <fullName evidence="10">Chlorogenate esterase</fullName>
    </submittedName>
</protein>
<proteinExistence type="inferred from homology"/>
<dbReference type="Proteomes" id="UP000031843">
    <property type="component" value="Chromosome secondary"/>
</dbReference>
<organism evidence="10 11">
    <name type="scientific">Cupriavidus basilensis</name>
    <dbReference type="NCBI Taxonomy" id="68895"/>
    <lineage>
        <taxon>Bacteria</taxon>
        <taxon>Pseudomonadati</taxon>
        <taxon>Pseudomonadota</taxon>
        <taxon>Betaproteobacteria</taxon>
        <taxon>Burkholderiales</taxon>
        <taxon>Burkholderiaceae</taxon>
        <taxon>Cupriavidus</taxon>
    </lineage>
</organism>
<feature type="chain" id="PRO_5002185691" evidence="9">
    <location>
        <begin position="26"/>
        <end position="571"/>
    </location>
</feature>
<dbReference type="InterPro" id="IPR029058">
    <property type="entry name" value="AB_hydrolase_fold"/>
</dbReference>
<evidence type="ECO:0000313" key="11">
    <source>
        <dbReference type="Proteomes" id="UP000031843"/>
    </source>
</evidence>
<keyword evidence="7" id="KW-1015">Disulfide bond</keyword>
<dbReference type="OrthoDB" id="7062032at2"/>
<evidence type="ECO:0000256" key="1">
    <source>
        <dbReference type="ARBA" id="ARBA00006249"/>
    </source>
</evidence>
<dbReference type="SUPFAM" id="SSF53474">
    <property type="entry name" value="alpha/beta-Hydrolases"/>
    <property type="match status" value="1"/>
</dbReference>
<evidence type="ECO:0000256" key="5">
    <source>
        <dbReference type="ARBA" id="ARBA00022801"/>
    </source>
</evidence>
<accession>A0A0C4YIR6</accession>
<evidence type="ECO:0000256" key="7">
    <source>
        <dbReference type="ARBA" id="ARBA00023157"/>
    </source>
</evidence>
<gene>
    <name evidence="10" type="ORF">RR42_s0945</name>
</gene>
<dbReference type="Pfam" id="PF07519">
    <property type="entry name" value="Tannase"/>
    <property type="match status" value="1"/>
</dbReference>
<evidence type="ECO:0000256" key="8">
    <source>
        <dbReference type="SAM" id="MobiDB-lite"/>
    </source>
</evidence>
<reference evidence="10 11" key="1">
    <citation type="journal article" date="2015" name="Genome Announc.">
        <title>Complete Genome Sequence of Cupriavidus basilensis 4G11, Isolated from the Oak Ridge Field Research Center Site.</title>
        <authorList>
            <person name="Ray J."/>
            <person name="Waters R.J."/>
            <person name="Skerker J.M."/>
            <person name="Kuehl J.V."/>
            <person name="Price M.N."/>
            <person name="Huang J."/>
            <person name="Chakraborty R."/>
            <person name="Arkin A.P."/>
            <person name="Deutschbauer A."/>
        </authorList>
    </citation>
    <scope>NUCLEOTIDE SEQUENCE [LARGE SCALE GENOMIC DNA]</scope>
    <source>
        <strain evidence="10">4G11</strain>
    </source>
</reference>
<dbReference type="STRING" id="68895.RR42_s0945"/>
<dbReference type="PROSITE" id="PS51257">
    <property type="entry name" value="PROKAR_LIPOPROTEIN"/>
    <property type="match status" value="1"/>
</dbReference>
<dbReference type="Gene3D" id="3.40.50.1820">
    <property type="entry name" value="alpha/beta hydrolase"/>
    <property type="match status" value="1"/>
</dbReference>
<keyword evidence="4 9" id="KW-0732">Signal</keyword>
<evidence type="ECO:0000256" key="3">
    <source>
        <dbReference type="ARBA" id="ARBA00022723"/>
    </source>
</evidence>
<dbReference type="GO" id="GO:0052689">
    <property type="term" value="F:carboxylic ester hydrolase activity"/>
    <property type="evidence" value="ECO:0007669"/>
    <property type="project" value="UniProtKB-KW"/>
</dbReference>
<keyword evidence="5" id="KW-0378">Hydrolase</keyword>
<dbReference type="PANTHER" id="PTHR33938:SF15">
    <property type="entry name" value="FERULOYL ESTERASE B-RELATED"/>
    <property type="match status" value="1"/>
</dbReference>
<evidence type="ECO:0000256" key="6">
    <source>
        <dbReference type="ARBA" id="ARBA00022837"/>
    </source>
</evidence>
<name>A0A0C4YIR6_9BURK</name>
<sequence length="571" mass="59486">MKYHAFMHTVRKGFVLAIGSTAILAACGGDDNTASSAATTTSPSSPSAPSKTPAELCAGFQNLEIPASAIGLPTTGASVSSATLVASTETGNQSGEYCKVLGKIHPVDFQAPDIRFEVDLPSNWNEKSVHFGGGGLDGTIPATASFASSALTLTERTGTKTPLARGFVTLGSDSGHQGTFSEGVFLQNDEALANYAGEHVKKTHDVAAFLAQSRYGKSFLHSYYIGGSGGGRQGLVAAQRYPADYDGVISTYPASELLGLSFAMGRVSQASLAPGGFITSAKATVLKAAVMAQCDALDGATDGLISNPSTCNFDPSTLRCPGGADTGNTCLSDAQLNTVNTIATPLTITFDFANGIHTIPGYNILAGTDFWNGLVAPLGLSPTEALADPASGQGSFFYAFPNALVNFAISRTQLVDLMSFNFSDPGTLTARTQAVSNMMDATSTDLATFKARGGKLILQHGQSDQFIPAQMSVDYYNRLLTRYGQATVNEFVKFYLVPGAAHGSGGQFGGAYDALTVLDNWVTSGNPPNQLVITDANGPTANRTRPLCEYPTWPKYVSGDVNSAASFTCAQ</sequence>
<dbReference type="EMBL" id="CP010537">
    <property type="protein sequence ID" value="AJG22535.1"/>
    <property type="molecule type" value="Genomic_DNA"/>
</dbReference>
<evidence type="ECO:0000256" key="4">
    <source>
        <dbReference type="ARBA" id="ARBA00022729"/>
    </source>
</evidence>
<dbReference type="RefSeq" id="WP_052494961.1">
    <property type="nucleotide sequence ID" value="NZ_CP010537.1"/>
</dbReference>
<dbReference type="PANTHER" id="PTHR33938">
    <property type="entry name" value="FERULOYL ESTERASE B-RELATED"/>
    <property type="match status" value="1"/>
</dbReference>
<evidence type="ECO:0000256" key="2">
    <source>
        <dbReference type="ARBA" id="ARBA00022487"/>
    </source>
</evidence>
<keyword evidence="11" id="KW-1185">Reference proteome</keyword>
<keyword evidence="6" id="KW-0106">Calcium</keyword>